<evidence type="ECO:0000256" key="4">
    <source>
        <dbReference type="SAM" id="SignalP"/>
    </source>
</evidence>
<feature type="domain" description="Glycoside hydrolase family 5" evidence="5">
    <location>
        <begin position="66"/>
        <end position="284"/>
    </location>
</feature>
<comment type="caution">
    <text evidence="6">The sequence shown here is derived from an EMBL/GenBank/DDBJ whole genome shotgun (WGS) entry which is preliminary data.</text>
</comment>
<dbReference type="SUPFAM" id="SSF51445">
    <property type="entry name" value="(Trans)glycosidases"/>
    <property type="match status" value="2"/>
</dbReference>
<dbReference type="SUPFAM" id="SSF50370">
    <property type="entry name" value="Ricin B-like lectins"/>
    <property type="match status" value="1"/>
</dbReference>
<dbReference type="AlphaFoldDB" id="A0AAN8VQB5"/>
<dbReference type="PANTHER" id="PTHR31263">
    <property type="entry name" value="CELLULASE FAMILY PROTEIN (AFU_ORTHOLOGUE AFUA_5G14560)"/>
    <property type="match status" value="1"/>
</dbReference>
<dbReference type="Proteomes" id="UP001370490">
    <property type="component" value="Unassembled WGS sequence"/>
</dbReference>
<comment type="similarity">
    <text evidence="1">Belongs to the glycosyl hydrolase 5 (cellulase A) family.</text>
</comment>
<keyword evidence="2 6" id="KW-0378">Hydrolase</keyword>
<keyword evidence="3" id="KW-0326">Glycosidase</keyword>
<evidence type="ECO:0000259" key="5">
    <source>
        <dbReference type="Pfam" id="PF00150"/>
    </source>
</evidence>
<feature type="domain" description="Glycoside hydrolase family 5" evidence="5">
    <location>
        <begin position="584"/>
        <end position="865"/>
    </location>
</feature>
<accession>A0AAN8VQB5</accession>
<keyword evidence="4" id="KW-0732">Signal</keyword>
<protein>
    <submittedName>
        <fullName evidence="6">Glycoside hydrolase, family 5</fullName>
    </submittedName>
</protein>
<dbReference type="PANTHER" id="PTHR31263:SF0">
    <property type="entry name" value="CELLULASE FAMILY PROTEIN (AFU_ORTHOLOGUE AFUA_5G14560)"/>
    <property type="match status" value="1"/>
</dbReference>
<evidence type="ECO:0000256" key="3">
    <source>
        <dbReference type="ARBA" id="ARBA00023295"/>
    </source>
</evidence>
<feature type="signal peptide" evidence="4">
    <location>
        <begin position="1"/>
        <end position="23"/>
    </location>
</feature>
<name>A0AAN8VQB5_9MAGN</name>
<dbReference type="EMBL" id="JBAMMX010000009">
    <property type="protein sequence ID" value="KAK6933821.1"/>
    <property type="molecule type" value="Genomic_DNA"/>
</dbReference>
<proteinExistence type="inferred from homology"/>
<organism evidence="6 7">
    <name type="scientific">Dillenia turbinata</name>
    <dbReference type="NCBI Taxonomy" id="194707"/>
    <lineage>
        <taxon>Eukaryota</taxon>
        <taxon>Viridiplantae</taxon>
        <taxon>Streptophyta</taxon>
        <taxon>Embryophyta</taxon>
        <taxon>Tracheophyta</taxon>
        <taxon>Spermatophyta</taxon>
        <taxon>Magnoliopsida</taxon>
        <taxon>eudicotyledons</taxon>
        <taxon>Gunneridae</taxon>
        <taxon>Pentapetalae</taxon>
        <taxon>Dilleniales</taxon>
        <taxon>Dilleniaceae</taxon>
        <taxon>Dillenia</taxon>
    </lineage>
</organism>
<feature type="chain" id="PRO_5043035730" evidence="4">
    <location>
        <begin position="24"/>
        <end position="928"/>
    </location>
</feature>
<gene>
    <name evidence="6" type="ORF">RJ641_036715</name>
</gene>
<evidence type="ECO:0000313" key="7">
    <source>
        <dbReference type="Proteomes" id="UP001370490"/>
    </source>
</evidence>
<evidence type="ECO:0000256" key="2">
    <source>
        <dbReference type="ARBA" id="ARBA00022801"/>
    </source>
</evidence>
<sequence>MLRKVLHTILVLSISLCAPPSYALPLSTKSRWIVNSTSGNRVKLKCTNWAAHLQTLLAEGLDRKPLSDIASQVSSLGFNCVRLTWATFMFTRAEYGNLRVAQSLKTLGLVEAMRGLEENNPSFMNLTMLEAYVAVVYELGKHELMVVLDNHVSMPKWCCTDNDGNGFFGDMFFTPREWLKGLIMVAKRFKGMKQVVGMSLRNELHGPRQNVFDWYRYLPDAARRIHAENPHVLVILGGFNYSTSLEFLRKRPLGANLDNQLVYEAHWYSLNRGGRQKWEVNTLSQVCAKEIQEINNLSFFVTKGENPVPLFLNPSSSDLTYLILYHPQSGRCIHAKTNNIYASDCSRPSQWDRDEDEAALRLIGTDLCLQVVGDGLPAVLSTDCSSKQSTWAFPSSSRLHLAAPDQEGRFLCLEMNSTNPHTIMTITCICLDDGSVCNRDPQSQWFKLISSNFNTLALGLSISKIFWLLSFPDFLDPLLSCQLMGLSSQEGIGHQSNNNYIPLKDFQIWSLKKKDMLQKVLQTVLVLSLSLFAPASYALPLSTKSRWIVDSTSGSRVKLKCINWAAHMQTMLAEGLDRQPLCDIASRVSSLGFNCVRLTWATFMFTRAEYGNLGVAQSLKTLGLVEAMRGLEENNPSFMNLTVLEAYVAVVDELGKHELMIVLDNHVSMPMWCCSDDDGNGFFGDKFFTPSEWLEGLIMVAKRFKGTKQVVGMSLRNELRGPHQNVPDWYRYLGDAARIIHAENPHILVILGGLSYSTSLDFLKKRPFGANLDNKLVYEAHRYSFTGGGRQKWEVNTLSQVCAKEIEGINNQSFFITKGENPIPLFLSEFGVDQRGTNQADNRFLSCFLAFGAENDMDWAMWALQGSYYLKGGHHGFDETYGVLDGTWNHLRNPKFRERFQLIQQTLQGMIYFISTYYNALKHLNALL</sequence>
<keyword evidence="7" id="KW-1185">Reference proteome</keyword>
<dbReference type="InterPro" id="IPR001547">
    <property type="entry name" value="Glyco_hydro_5"/>
</dbReference>
<dbReference type="InterPro" id="IPR035992">
    <property type="entry name" value="Ricin_B-like_lectins"/>
</dbReference>
<dbReference type="Pfam" id="PF00150">
    <property type="entry name" value="Cellulase"/>
    <property type="match status" value="2"/>
</dbReference>
<dbReference type="Gene3D" id="3.20.20.80">
    <property type="entry name" value="Glycosidases"/>
    <property type="match status" value="2"/>
</dbReference>
<dbReference type="InterPro" id="IPR017853">
    <property type="entry name" value="GH"/>
</dbReference>
<reference evidence="6 7" key="1">
    <citation type="submission" date="2023-12" db="EMBL/GenBank/DDBJ databases">
        <title>A high-quality genome assembly for Dillenia turbinata (Dilleniales).</title>
        <authorList>
            <person name="Chanderbali A."/>
        </authorList>
    </citation>
    <scope>NUCLEOTIDE SEQUENCE [LARGE SCALE GENOMIC DNA]</scope>
    <source>
        <strain evidence="6">LSX21</strain>
        <tissue evidence="6">Leaf</tissue>
    </source>
</reference>
<dbReference type="GO" id="GO:0000272">
    <property type="term" value="P:polysaccharide catabolic process"/>
    <property type="evidence" value="ECO:0007669"/>
    <property type="project" value="InterPro"/>
</dbReference>
<dbReference type="GO" id="GO:0004553">
    <property type="term" value="F:hydrolase activity, hydrolyzing O-glycosyl compounds"/>
    <property type="evidence" value="ECO:0007669"/>
    <property type="project" value="InterPro"/>
</dbReference>
<evidence type="ECO:0000313" key="6">
    <source>
        <dbReference type="EMBL" id="KAK6933821.1"/>
    </source>
</evidence>
<evidence type="ECO:0000256" key="1">
    <source>
        <dbReference type="ARBA" id="ARBA00005641"/>
    </source>
</evidence>